<evidence type="ECO:0000313" key="2">
    <source>
        <dbReference type="EMBL" id="MEA5446798.1"/>
    </source>
</evidence>
<sequence>MPFEAAGCGDRLTFSSGDLIRMGFFTLTGSIDTGYETSGQVDRIDWSLDSVVDGVNRTHFRASMDIDARSYEFQDLYMAASSMRFGSFTLEHEDLGYYDRVMAFCAEEMELPMDEYIDHHVDQWQLRWLEEGLVAGPEMVASYRSFLNEPGRLSIQIFPTGDLFSLFAQSASPARLLRNLDIRVSRDGQEPQRLDLRRASREDQEAVAGSRRSWSRPSGDDSSSVDENDAPEWAEPGWTTVAVDNVAQHQGAQVSITLKSGRERAGRLNTIGERRLIIEQRMRGPVCQHPSQQHLIGFICNIQGANGVKRCLIPMRLSLLRAWKSVLAVDSVYPRRSAFWRRPKHCRTARKALGCVGKAFTPVSYRPGVRS</sequence>
<keyword evidence="3" id="KW-1185">Reference proteome</keyword>
<gene>
    <name evidence="2" type="ORF">VCB98_13305</name>
</gene>
<dbReference type="RefSeq" id="WP_346053339.1">
    <property type="nucleotide sequence ID" value="NZ_JAYGII010000059.1"/>
</dbReference>
<organism evidence="2 3">
    <name type="scientific">Natronospira elongata</name>
    <dbReference type="NCBI Taxonomy" id="3110268"/>
    <lineage>
        <taxon>Bacteria</taxon>
        <taxon>Pseudomonadati</taxon>
        <taxon>Pseudomonadota</taxon>
        <taxon>Gammaproteobacteria</taxon>
        <taxon>Natronospirales</taxon>
        <taxon>Natronospiraceae</taxon>
        <taxon>Natronospira</taxon>
    </lineage>
</organism>
<feature type="region of interest" description="Disordered" evidence="1">
    <location>
        <begin position="191"/>
        <end position="231"/>
    </location>
</feature>
<dbReference type="EMBL" id="JAYGII010000059">
    <property type="protein sequence ID" value="MEA5446798.1"/>
    <property type="molecule type" value="Genomic_DNA"/>
</dbReference>
<dbReference type="AlphaFoldDB" id="A0AAP6JH60"/>
<reference evidence="2 3" key="1">
    <citation type="submission" date="2023-12" db="EMBL/GenBank/DDBJ databases">
        <title>Whole-genome sequencing of halo(alkali)philic microorganisms from hypersaline lakes.</title>
        <authorList>
            <person name="Sorokin D.Y."/>
            <person name="Merkel A.Y."/>
            <person name="Messina E."/>
            <person name="Yakimov M."/>
        </authorList>
    </citation>
    <scope>NUCLEOTIDE SEQUENCE [LARGE SCALE GENOMIC DNA]</scope>
    <source>
        <strain evidence="2 3">AB-CW1</strain>
    </source>
</reference>
<evidence type="ECO:0000313" key="3">
    <source>
        <dbReference type="Proteomes" id="UP001302316"/>
    </source>
</evidence>
<feature type="compositionally biased region" description="Basic and acidic residues" evidence="1">
    <location>
        <begin position="191"/>
        <end position="204"/>
    </location>
</feature>
<proteinExistence type="predicted"/>
<accession>A0AAP6JH60</accession>
<dbReference type="Proteomes" id="UP001302316">
    <property type="component" value="Unassembled WGS sequence"/>
</dbReference>
<comment type="caution">
    <text evidence="2">The sequence shown here is derived from an EMBL/GenBank/DDBJ whole genome shotgun (WGS) entry which is preliminary data.</text>
</comment>
<feature type="compositionally biased region" description="Low complexity" evidence="1">
    <location>
        <begin position="210"/>
        <end position="222"/>
    </location>
</feature>
<name>A0AAP6JH60_9GAMM</name>
<evidence type="ECO:0000256" key="1">
    <source>
        <dbReference type="SAM" id="MobiDB-lite"/>
    </source>
</evidence>
<protein>
    <submittedName>
        <fullName evidence="2">Uncharacterized protein</fullName>
    </submittedName>
</protein>